<evidence type="ECO:0000313" key="2">
    <source>
        <dbReference type="Proteomes" id="UP000183812"/>
    </source>
</evidence>
<dbReference type="OrthoDB" id="7772846at2"/>
<dbReference type="AlphaFoldDB" id="A0A1G7E1Q5"/>
<dbReference type="EMBL" id="FNAY01000002">
    <property type="protein sequence ID" value="SDE57624.1"/>
    <property type="molecule type" value="Genomic_DNA"/>
</dbReference>
<accession>A0A1G7E1Q5</accession>
<proteinExistence type="predicted"/>
<protein>
    <submittedName>
        <fullName evidence="1">Uncharacterized protein</fullName>
    </submittedName>
</protein>
<organism evidence="1 2">
    <name type="scientific">Rhodobacter capsulatus</name>
    <name type="common">Rhodopseudomonas capsulata</name>
    <dbReference type="NCBI Taxonomy" id="1061"/>
    <lineage>
        <taxon>Bacteria</taxon>
        <taxon>Pseudomonadati</taxon>
        <taxon>Pseudomonadota</taxon>
        <taxon>Alphaproteobacteria</taxon>
        <taxon>Rhodobacterales</taxon>
        <taxon>Rhodobacter group</taxon>
        <taxon>Rhodobacter</taxon>
    </lineage>
</organism>
<reference evidence="1 2" key="1">
    <citation type="submission" date="2016-10" db="EMBL/GenBank/DDBJ databases">
        <authorList>
            <person name="de Groot N.N."/>
        </authorList>
    </citation>
    <scope>NUCLEOTIDE SEQUENCE [LARGE SCALE GENOMIC DNA]</scope>
    <source>
        <strain evidence="2">DSM 938 / 37b4</strain>
    </source>
</reference>
<gene>
    <name evidence="1" type="ORF">SAMN04244550_00624</name>
</gene>
<name>A0A1G7E1Q5_RHOCA</name>
<dbReference type="RefSeq" id="WP_074552792.1">
    <property type="nucleotide sequence ID" value="NZ_CP119563.1"/>
</dbReference>
<sequence length="115" mass="12643">MLEGSRIAAGRWEGLWTGTVEPGLRVMHQERELPGLACEALGGGRWRLSLPIPVELLSDGVQTFLLRAGDDTVGHFTLVSGQPLEADLRAELDLLRAELDLLKRAFRRHCVETGA</sequence>
<dbReference type="Proteomes" id="UP000183812">
    <property type="component" value="Unassembled WGS sequence"/>
</dbReference>
<evidence type="ECO:0000313" key="1">
    <source>
        <dbReference type="EMBL" id="SDE57624.1"/>
    </source>
</evidence>